<sequence>MDLQHIVDEVATAIVAEAATIEASADAKEEGVAPGPFGIAVATTDGRVFTAGDIATGFPIQSISKVFALELALSAIGDDVFHRVGREPSGDPFNSMIDLERNKGVPRNPFINAGALVVVDMLVEQFPDDRAEGAVLRLVQRAIGGGETIGLDDDVLASGEEAGDLNRAMMYFAKAHGNLHAPVDDVMTAYVRQCAITLNCRQLALAGRFLADTAHHPDDPDADRTARRMRRLLALMTTCGHYDGSGDFAYRVGLPAKSGVGGGIIAVAPGIASIATWSPNLDQHGNSILGVHALEMLCDRTGWSAFA</sequence>
<comment type="subunit">
    <text evidence="2 6">Homotetramer.</text>
</comment>
<dbReference type="Proteomes" id="UP000640426">
    <property type="component" value="Unassembled WGS sequence"/>
</dbReference>
<dbReference type="RefSeq" id="WP_199035144.1">
    <property type="nucleotide sequence ID" value="NZ_JAELXS010000001.1"/>
</dbReference>
<evidence type="ECO:0000256" key="3">
    <source>
        <dbReference type="ARBA" id="ARBA00012918"/>
    </source>
</evidence>
<evidence type="ECO:0000256" key="2">
    <source>
        <dbReference type="ARBA" id="ARBA00011881"/>
    </source>
</evidence>
<dbReference type="GO" id="GO:0004359">
    <property type="term" value="F:glutaminase activity"/>
    <property type="evidence" value="ECO:0007669"/>
    <property type="project" value="UniProtKB-EC"/>
</dbReference>
<dbReference type="HAMAP" id="MF_00313">
    <property type="entry name" value="Glutaminase"/>
    <property type="match status" value="1"/>
</dbReference>
<dbReference type="NCBIfam" id="TIGR03814">
    <property type="entry name" value="Gln_ase"/>
    <property type="match status" value="1"/>
</dbReference>
<dbReference type="PANTHER" id="PTHR12544:SF29">
    <property type="entry name" value="GLUTAMINASE"/>
    <property type="match status" value="1"/>
</dbReference>
<feature type="binding site" evidence="6">
    <location>
        <position position="190"/>
    </location>
    <ligand>
        <name>substrate</name>
    </ligand>
</feature>
<dbReference type="InterPro" id="IPR012338">
    <property type="entry name" value="Beta-lactam/transpept-like"/>
</dbReference>
<feature type="binding site" evidence="6">
    <location>
        <position position="166"/>
    </location>
    <ligand>
        <name>substrate</name>
    </ligand>
</feature>
<evidence type="ECO:0000256" key="6">
    <source>
        <dbReference type="HAMAP-Rule" id="MF_00313"/>
    </source>
</evidence>
<accession>A0ABS0XKJ4</accession>
<dbReference type="Gene3D" id="3.40.710.10">
    <property type="entry name" value="DD-peptidase/beta-lactamase superfamily"/>
    <property type="match status" value="1"/>
</dbReference>
<comment type="caution">
    <text evidence="7">The sequence shown here is derived from an EMBL/GenBank/DDBJ whole genome shotgun (WGS) entry which is preliminary data.</text>
</comment>
<feature type="binding site" evidence="6">
    <location>
        <position position="260"/>
    </location>
    <ligand>
        <name>substrate</name>
    </ligand>
</feature>
<dbReference type="PANTHER" id="PTHR12544">
    <property type="entry name" value="GLUTAMINASE"/>
    <property type="match status" value="1"/>
</dbReference>
<evidence type="ECO:0000256" key="5">
    <source>
        <dbReference type="ARBA" id="ARBA00049534"/>
    </source>
</evidence>
<gene>
    <name evidence="6 7" type="primary">glsA</name>
    <name evidence="7" type="ORF">JAO74_01955</name>
</gene>
<comment type="catalytic activity">
    <reaction evidence="5 6">
        <text>L-glutamine + H2O = L-glutamate + NH4(+)</text>
        <dbReference type="Rhea" id="RHEA:15889"/>
        <dbReference type="ChEBI" id="CHEBI:15377"/>
        <dbReference type="ChEBI" id="CHEBI:28938"/>
        <dbReference type="ChEBI" id="CHEBI:29985"/>
        <dbReference type="ChEBI" id="CHEBI:58359"/>
        <dbReference type="EC" id="3.5.1.2"/>
    </reaction>
</comment>
<keyword evidence="8" id="KW-1185">Reference proteome</keyword>
<keyword evidence="6" id="KW-0007">Acetylation</keyword>
<evidence type="ECO:0000313" key="8">
    <source>
        <dbReference type="Proteomes" id="UP000640426"/>
    </source>
</evidence>
<evidence type="ECO:0000313" key="7">
    <source>
        <dbReference type="EMBL" id="MBJ6120549.1"/>
    </source>
</evidence>
<dbReference type="EC" id="3.5.1.2" evidence="3 6"/>
<evidence type="ECO:0000256" key="1">
    <source>
        <dbReference type="ARBA" id="ARBA00011076"/>
    </source>
</evidence>
<dbReference type="Pfam" id="PF04960">
    <property type="entry name" value="Glutaminase"/>
    <property type="match status" value="1"/>
</dbReference>
<protein>
    <recommendedName>
        <fullName evidence="3 6">Glutaminase</fullName>
        <ecNumber evidence="3 6">3.5.1.2</ecNumber>
    </recommendedName>
</protein>
<keyword evidence="4 6" id="KW-0378">Hydrolase</keyword>
<proteinExistence type="inferred from homology"/>
<comment type="similarity">
    <text evidence="1 6">Belongs to the glutaminase family.</text>
</comment>
<dbReference type="SUPFAM" id="SSF56601">
    <property type="entry name" value="beta-lactamase/transpeptidase-like"/>
    <property type="match status" value="1"/>
</dbReference>
<comment type="caution">
    <text evidence="6">Lacks conserved residue(s) required for the propagation of feature annotation.</text>
</comment>
<name>A0ABS0XKJ4_9SPHN</name>
<evidence type="ECO:0000256" key="4">
    <source>
        <dbReference type="ARBA" id="ARBA00022801"/>
    </source>
</evidence>
<feature type="binding site" evidence="6">
    <location>
        <position position="242"/>
    </location>
    <ligand>
        <name>substrate</name>
    </ligand>
</feature>
<reference evidence="8" key="1">
    <citation type="submission" date="2020-12" db="EMBL/GenBank/DDBJ databases">
        <title>Hymenobacter sp.</title>
        <authorList>
            <person name="Kim M.K."/>
        </authorList>
    </citation>
    <scope>NUCLEOTIDE SEQUENCE [LARGE SCALE GENOMIC DNA]</scope>
    <source>
        <strain evidence="8">BT553</strain>
    </source>
</reference>
<feature type="binding site" evidence="6">
    <location>
        <position position="62"/>
    </location>
    <ligand>
        <name>substrate</name>
    </ligand>
</feature>
<organism evidence="7 8">
    <name type="scientific">Sphingomonas mollis</name>
    <dbReference type="NCBI Taxonomy" id="2795726"/>
    <lineage>
        <taxon>Bacteria</taxon>
        <taxon>Pseudomonadati</taxon>
        <taxon>Pseudomonadota</taxon>
        <taxon>Alphaproteobacteria</taxon>
        <taxon>Sphingomonadales</taxon>
        <taxon>Sphingomonadaceae</taxon>
        <taxon>Sphingomonas</taxon>
    </lineage>
</organism>
<dbReference type="EMBL" id="JAELXS010000001">
    <property type="protein sequence ID" value="MBJ6120549.1"/>
    <property type="molecule type" value="Genomic_DNA"/>
</dbReference>
<feature type="binding site" evidence="6">
    <location>
        <position position="112"/>
    </location>
    <ligand>
        <name>substrate</name>
    </ligand>
</feature>
<dbReference type="InterPro" id="IPR015868">
    <property type="entry name" value="Glutaminase"/>
</dbReference>